<evidence type="ECO:0000256" key="2">
    <source>
        <dbReference type="RuleBase" id="RU003939"/>
    </source>
</evidence>
<dbReference type="InterPro" id="IPR010992">
    <property type="entry name" value="IHF-like_DNA-bd_dom_sf"/>
</dbReference>
<dbReference type="GO" id="GO:0003677">
    <property type="term" value="F:DNA binding"/>
    <property type="evidence" value="ECO:0007669"/>
    <property type="project" value="UniProtKB-KW"/>
</dbReference>
<dbReference type="AlphaFoldDB" id="A0A835Z9S8"/>
<dbReference type="SUPFAM" id="SSF47729">
    <property type="entry name" value="IHF-like DNA-binding proteins"/>
    <property type="match status" value="1"/>
</dbReference>
<organism evidence="3 4">
    <name type="scientific">Tribonema minus</name>
    <dbReference type="NCBI Taxonomy" id="303371"/>
    <lineage>
        <taxon>Eukaryota</taxon>
        <taxon>Sar</taxon>
        <taxon>Stramenopiles</taxon>
        <taxon>Ochrophyta</taxon>
        <taxon>PX clade</taxon>
        <taxon>Xanthophyceae</taxon>
        <taxon>Tribonematales</taxon>
        <taxon>Tribonemataceae</taxon>
        <taxon>Tribonema</taxon>
    </lineage>
</organism>
<dbReference type="Proteomes" id="UP000664859">
    <property type="component" value="Unassembled WGS sequence"/>
</dbReference>
<dbReference type="PRINTS" id="PR01727">
    <property type="entry name" value="DNABINDINGHU"/>
</dbReference>
<dbReference type="PANTHER" id="PTHR33175:SF3">
    <property type="entry name" value="DNA-BINDING PROTEIN HU-BETA"/>
    <property type="match status" value="1"/>
</dbReference>
<reference evidence="3" key="1">
    <citation type="submission" date="2021-02" db="EMBL/GenBank/DDBJ databases">
        <title>First Annotated Genome of the Yellow-green Alga Tribonema minus.</title>
        <authorList>
            <person name="Mahan K.M."/>
        </authorList>
    </citation>
    <scope>NUCLEOTIDE SEQUENCE</scope>
    <source>
        <strain evidence="3">UTEX B ZZ1240</strain>
    </source>
</reference>
<accession>A0A835Z9S8</accession>
<dbReference type="GO" id="GO:0030527">
    <property type="term" value="F:structural constituent of chromatin"/>
    <property type="evidence" value="ECO:0007669"/>
    <property type="project" value="InterPro"/>
</dbReference>
<keyword evidence="4" id="KW-1185">Reference proteome</keyword>
<dbReference type="Gene3D" id="4.10.520.10">
    <property type="entry name" value="IHF-like DNA-binding proteins"/>
    <property type="match status" value="1"/>
</dbReference>
<name>A0A835Z9S8_9STRA</name>
<dbReference type="OrthoDB" id="10261135at2759"/>
<comment type="caution">
    <text evidence="3">The sequence shown here is derived from an EMBL/GenBank/DDBJ whole genome shotgun (WGS) entry which is preliminary data.</text>
</comment>
<gene>
    <name evidence="3" type="ORF">JKP88DRAFT_163045</name>
</gene>
<proteinExistence type="inferred from homology"/>
<dbReference type="InterPro" id="IPR000119">
    <property type="entry name" value="Hist_DNA-bd"/>
</dbReference>
<dbReference type="SMART" id="SM00411">
    <property type="entry name" value="BHL"/>
    <property type="match status" value="1"/>
</dbReference>
<dbReference type="PANTHER" id="PTHR33175">
    <property type="entry name" value="DNA-BINDING PROTEIN HU"/>
    <property type="match status" value="1"/>
</dbReference>
<evidence type="ECO:0000313" key="4">
    <source>
        <dbReference type="Proteomes" id="UP000664859"/>
    </source>
</evidence>
<dbReference type="EMBL" id="JAFCMP010000146">
    <property type="protein sequence ID" value="KAG5184938.1"/>
    <property type="molecule type" value="Genomic_DNA"/>
</dbReference>
<dbReference type="CDD" id="cd13831">
    <property type="entry name" value="HU"/>
    <property type="match status" value="1"/>
</dbReference>
<sequence length="93" mass="9796">MKKADFVASISAKSGLSKTQTDAAISAFMDTVMEAVADGKKVSLVGFGTFESRERAARQGRNPQTGEALSIPASKAPAFSAAKAFKDRVKEAR</sequence>
<dbReference type="InterPro" id="IPR020816">
    <property type="entry name" value="Histone-like_DNA-bd_CS"/>
</dbReference>
<dbReference type="PROSITE" id="PS00045">
    <property type="entry name" value="HISTONE_LIKE"/>
    <property type="match status" value="1"/>
</dbReference>
<dbReference type="Pfam" id="PF00216">
    <property type="entry name" value="Bac_DNA_binding"/>
    <property type="match status" value="1"/>
</dbReference>
<evidence type="ECO:0000256" key="1">
    <source>
        <dbReference type="ARBA" id="ARBA00023125"/>
    </source>
</evidence>
<keyword evidence="1 3" id="KW-0238">DNA-binding</keyword>
<protein>
    <submittedName>
        <fullName evidence="3">DNA-binding protein HU</fullName>
    </submittedName>
</protein>
<comment type="similarity">
    <text evidence="2">Belongs to the bacterial histone-like protein family.</text>
</comment>
<evidence type="ECO:0000313" key="3">
    <source>
        <dbReference type="EMBL" id="KAG5184938.1"/>
    </source>
</evidence>